<organism evidence="3">
    <name type="scientific">Guillardia theta (strain CCMP2712)</name>
    <name type="common">Cryptophyte</name>
    <dbReference type="NCBI Taxonomy" id="905079"/>
    <lineage>
        <taxon>Eukaryota</taxon>
        <taxon>Cryptophyceae</taxon>
        <taxon>Pyrenomonadales</taxon>
        <taxon>Geminigeraceae</taxon>
        <taxon>Guillardia</taxon>
    </lineage>
</organism>
<proteinExistence type="predicted"/>
<keyword evidence="5" id="KW-1185">Reference proteome</keyword>
<protein>
    <submittedName>
        <fullName evidence="3 4">Uncharacterized protein</fullName>
    </submittedName>
</protein>
<dbReference type="EnsemblProtists" id="EKX45535">
    <property type="protein sequence ID" value="EKX45535"/>
    <property type="gene ID" value="GUITHDRAFT_152624"/>
</dbReference>
<evidence type="ECO:0000313" key="3">
    <source>
        <dbReference type="EMBL" id="EKX45535.1"/>
    </source>
</evidence>
<dbReference type="RefSeq" id="XP_005832515.1">
    <property type="nucleotide sequence ID" value="XM_005832458.1"/>
</dbReference>
<dbReference type="HOGENOM" id="CLU_2019633_0_0_1"/>
<reference evidence="3 5" key="1">
    <citation type="journal article" date="2012" name="Nature">
        <title>Algal genomes reveal evolutionary mosaicism and the fate of nucleomorphs.</title>
        <authorList>
            <consortium name="DOE Joint Genome Institute"/>
            <person name="Curtis B.A."/>
            <person name="Tanifuji G."/>
            <person name="Burki F."/>
            <person name="Gruber A."/>
            <person name="Irimia M."/>
            <person name="Maruyama S."/>
            <person name="Arias M.C."/>
            <person name="Ball S.G."/>
            <person name="Gile G.H."/>
            <person name="Hirakawa Y."/>
            <person name="Hopkins J.F."/>
            <person name="Kuo A."/>
            <person name="Rensing S.A."/>
            <person name="Schmutz J."/>
            <person name="Symeonidi A."/>
            <person name="Elias M."/>
            <person name="Eveleigh R.J."/>
            <person name="Herman E.K."/>
            <person name="Klute M.J."/>
            <person name="Nakayama T."/>
            <person name="Obornik M."/>
            <person name="Reyes-Prieto A."/>
            <person name="Armbrust E.V."/>
            <person name="Aves S.J."/>
            <person name="Beiko R.G."/>
            <person name="Coutinho P."/>
            <person name="Dacks J.B."/>
            <person name="Durnford D.G."/>
            <person name="Fast N.M."/>
            <person name="Green B.R."/>
            <person name="Grisdale C.J."/>
            <person name="Hempel F."/>
            <person name="Henrissat B."/>
            <person name="Hoppner M.P."/>
            <person name="Ishida K."/>
            <person name="Kim E."/>
            <person name="Koreny L."/>
            <person name="Kroth P.G."/>
            <person name="Liu Y."/>
            <person name="Malik S.B."/>
            <person name="Maier U.G."/>
            <person name="McRose D."/>
            <person name="Mock T."/>
            <person name="Neilson J.A."/>
            <person name="Onodera N.T."/>
            <person name="Poole A.M."/>
            <person name="Pritham E.J."/>
            <person name="Richards T.A."/>
            <person name="Rocap G."/>
            <person name="Roy S.W."/>
            <person name="Sarai C."/>
            <person name="Schaack S."/>
            <person name="Shirato S."/>
            <person name="Slamovits C.H."/>
            <person name="Spencer D.F."/>
            <person name="Suzuki S."/>
            <person name="Worden A.Z."/>
            <person name="Zauner S."/>
            <person name="Barry K."/>
            <person name="Bell C."/>
            <person name="Bharti A.K."/>
            <person name="Crow J.A."/>
            <person name="Grimwood J."/>
            <person name="Kramer R."/>
            <person name="Lindquist E."/>
            <person name="Lucas S."/>
            <person name="Salamov A."/>
            <person name="McFadden G.I."/>
            <person name="Lane C.E."/>
            <person name="Keeling P.J."/>
            <person name="Gray M.W."/>
            <person name="Grigoriev I.V."/>
            <person name="Archibald J.M."/>
        </authorList>
    </citation>
    <scope>NUCLEOTIDE SEQUENCE</scope>
    <source>
        <strain evidence="3 5">CCMP2712</strain>
    </source>
</reference>
<dbReference type="GeneID" id="17302229"/>
<accession>L1JBR8</accession>
<dbReference type="KEGG" id="gtt:GUITHDRAFT_152624"/>
<evidence type="ECO:0000256" key="2">
    <source>
        <dbReference type="SAM" id="SignalP"/>
    </source>
</evidence>
<dbReference type="Proteomes" id="UP000011087">
    <property type="component" value="Unassembled WGS sequence"/>
</dbReference>
<keyword evidence="1" id="KW-1133">Transmembrane helix</keyword>
<keyword evidence="1" id="KW-0812">Transmembrane</keyword>
<reference evidence="4" key="3">
    <citation type="submission" date="2015-06" db="UniProtKB">
        <authorList>
            <consortium name="EnsemblProtists"/>
        </authorList>
    </citation>
    <scope>IDENTIFICATION</scope>
</reference>
<evidence type="ECO:0000313" key="4">
    <source>
        <dbReference type="EnsemblProtists" id="EKX45535"/>
    </source>
</evidence>
<gene>
    <name evidence="3" type="ORF">GUITHDRAFT_152624</name>
</gene>
<keyword evidence="1" id="KW-0472">Membrane</keyword>
<name>L1JBR8_GUITC</name>
<dbReference type="EMBL" id="JH992998">
    <property type="protein sequence ID" value="EKX45535.1"/>
    <property type="molecule type" value="Genomic_DNA"/>
</dbReference>
<dbReference type="PaxDb" id="55529-EKX45535"/>
<feature type="chain" id="PRO_5008771217" evidence="2">
    <location>
        <begin position="22"/>
        <end position="123"/>
    </location>
</feature>
<keyword evidence="2" id="KW-0732">Signal</keyword>
<sequence>MEKTHAVVALVLLASIGLVQSFSVNAPAFGLKSCNFATMKCERSSLVRPLRMADEPLYEDDIDAPPTKPGVKQGGISDSMRAKLLKENQALGGDPDAASVNWAVVFAVIIGSLAVVGNLFGAF</sequence>
<dbReference type="AlphaFoldDB" id="L1JBR8"/>
<reference evidence="5" key="2">
    <citation type="submission" date="2012-11" db="EMBL/GenBank/DDBJ databases">
        <authorList>
            <person name="Kuo A."/>
            <person name="Curtis B.A."/>
            <person name="Tanifuji G."/>
            <person name="Burki F."/>
            <person name="Gruber A."/>
            <person name="Irimia M."/>
            <person name="Maruyama S."/>
            <person name="Arias M.C."/>
            <person name="Ball S.G."/>
            <person name="Gile G.H."/>
            <person name="Hirakawa Y."/>
            <person name="Hopkins J.F."/>
            <person name="Rensing S.A."/>
            <person name="Schmutz J."/>
            <person name="Symeonidi A."/>
            <person name="Elias M."/>
            <person name="Eveleigh R.J."/>
            <person name="Herman E.K."/>
            <person name="Klute M.J."/>
            <person name="Nakayama T."/>
            <person name="Obornik M."/>
            <person name="Reyes-Prieto A."/>
            <person name="Armbrust E.V."/>
            <person name="Aves S.J."/>
            <person name="Beiko R.G."/>
            <person name="Coutinho P."/>
            <person name="Dacks J.B."/>
            <person name="Durnford D.G."/>
            <person name="Fast N.M."/>
            <person name="Green B.R."/>
            <person name="Grisdale C."/>
            <person name="Hempe F."/>
            <person name="Henrissat B."/>
            <person name="Hoppner M.P."/>
            <person name="Ishida K.-I."/>
            <person name="Kim E."/>
            <person name="Koreny L."/>
            <person name="Kroth P.G."/>
            <person name="Liu Y."/>
            <person name="Malik S.-B."/>
            <person name="Maier U.G."/>
            <person name="McRose D."/>
            <person name="Mock T."/>
            <person name="Neilson J.A."/>
            <person name="Onodera N.T."/>
            <person name="Poole A.M."/>
            <person name="Pritham E.J."/>
            <person name="Richards T.A."/>
            <person name="Rocap G."/>
            <person name="Roy S.W."/>
            <person name="Sarai C."/>
            <person name="Schaack S."/>
            <person name="Shirato S."/>
            <person name="Slamovits C.H."/>
            <person name="Spencer D.F."/>
            <person name="Suzuki S."/>
            <person name="Worden A.Z."/>
            <person name="Zauner S."/>
            <person name="Barry K."/>
            <person name="Bell C."/>
            <person name="Bharti A.K."/>
            <person name="Crow J.A."/>
            <person name="Grimwood J."/>
            <person name="Kramer R."/>
            <person name="Lindquist E."/>
            <person name="Lucas S."/>
            <person name="Salamov A."/>
            <person name="McFadden G.I."/>
            <person name="Lane C.E."/>
            <person name="Keeling P.J."/>
            <person name="Gray M.W."/>
            <person name="Grigoriev I.V."/>
            <person name="Archibald J.M."/>
        </authorList>
    </citation>
    <scope>NUCLEOTIDE SEQUENCE</scope>
    <source>
        <strain evidence="5">CCMP2712</strain>
    </source>
</reference>
<dbReference type="OrthoDB" id="10505386at2759"/>
<evidence type="ECO:0000313" key="5">
    <source>
        <dbReference type="Proteomes" id="UP000011087"/>
    </source>
</evidence>
<evidence type="ECO:0000256" key="1">
    <source>
        <dbReference type="SAM" id="Phobius"/>
    </source>
</evidence>
<feature type="transmembrane region" description="Helical" evidence="1">
    <location>
        <begin position="100"/>
        <end position="120"/>
    </location>
</feature>
<feature type="signal peptide" evidence="2">
    <location>
        <begin position="1"/>
        <end position="21"/>
    </location>
</feature>